<dbReference type="InterPro" id="IPR015988">
    <property type="entry name" value="STAT_TF_CC"/>
</dbReference>
<dbReference type="GO" id="GO:0051607">
    <property type="term" value="P:defense response to virus"/>
    <property type="evidence" value="ECO:0007669"/>
    <property type="project" value="UniProtKB-ARBA"/>
</dbReference>
<dbReference type="FunFam" id="1.10.238.10:FF:000012">
    <property type="entry name" value="Signal transducer and activator of transcription"/>
    <property type="match status" value="1"/>
</dbReference>
<evidence type="ECO:0000256" key="6">
    <source>
        <dbReference type="ARBA" id="ARBA00022499"/>
    </source>
</evidence>
<dbReference type="GO" id="GO:0051093">
    <property type="term" value="P:negative regulation of developmental process"/>
    <property type="evidence" value="ECO:0007669"/>
    <property type="project" value="UniProtKB-ARBA"/>
</dbReference>
<keyword evidence="13" id="KW-0175">Coiled coil</keyword>
<evidence type="ECO:0000256" key="16">
    <source>
        <dbReference type="ARBA" id="ARBA00023163"/>
    </source>
</evidence>
<evidence type="ECO:0000256" key="3">
    <source>
        <dbReference type="ARBA" id="ARBA00005586"/>
    </source>
</evidence>
<reference evidence="21 22" key="1">
    <citation type="submission" date="2019-09" db="EMBL/GenBank/DDBJ databases">
        <title>Bird 10,000 Genomes (B10K) Project - Family phase.</title>
        <authorList>
            <person name="Zhang G."/>
        </authorList>
    </citation>
    <scope>NUCLEOTIDE SEQUENCE [LARGE SCALE GENOMIC DNA]</scope>
    <source>
        <strain evidence="21">B10K-DU-003-44</strain>
        <tissue evidence="21">Muscle</tissue>
    </source>
</reference>
<dbReference type="SUPFAM" id="SSF47655">
    <property type="entry name" value="STAT"/>
    <property type="match status" value="1"/>
</dbReference>
<protein>
    <recommendedName>
        <fullName evidence="19">Signal transducer and activator of transcription</fullName>
    </recommendedName>
</protein>
<evidence type="ECO:0000256" key="17">
    <source>
        <dbReference type="ARBA" id="ARBA00023242"/>
    </source>
</evidence>
<keyword evidence="8" id="KW-0013">ADP-ribosylation</keyword>
<dbReference type="GO" id="GO:0005737">
    <property type="term" value="C:cytoplasm"/>
    <property type="evidence" value="ECO:0007669"/>
    <property type="project" value="UniProtKB-SubCell"/>
</dbReference>
<dbReference type="OrthoDB" id="19300at2759"/>
<proteinExistence type="inferred from homology"/>
<dbReference type="AlphaFoldDB" id="A0A7K5HJX4"/>
<dbReference type="InterPro" id="IPR036535">
    <property type="entry name" value="STAT_N_sf"/>
</dbReference>
<organism evidence="21 22">
    <name type="scientific">Crotophaga sulcirostris</name>
    <name type="common">Groove-billed ani</name>
    <dbReference type="NCBI Taxonomy" id="33598"/>
    <lineage>
        <taxon>Eukaryota</taxon>
        <taxon>Metazoa</taxon>
        <taxon>Chordata</taxon>
        <taxon>Craniata</taxon>
        <taxon>Vertebrata</taxon>
        <taxon>Euteleostomi</taxon>
        <taxon>Archelosauria</taxon>
        <taxon>Archosauria</taxon>
        <taxon>Dinosauria</taxon>
        <taxon>Saurischia</taxon>
        <taxon>Theropoda</taxon>
        <taxon>Coelurosauria</taxon>
        <taxon>Aves</taxon>
        <taxon>Neognathae</taxon>
        <taxon>Neoaves</taxon>
        <taxon>Otidimorphae</taxon>
        <taxon>Cuculiformes</taxon>
        <taxon>Crotophagidae</taxon>
        <taxon>Crotophaga</taxon>
    </lineage>
</organism>
<dbReference type="Gene3D" id="1.10.238.10">
    <property type="entry name" value="EF-hand"/>
    <property type="match status" value="1"/>
</dbReference>
<dbReference type="GO" id="GO:0005654">
    <property type="term" value="C:nucleoplasm"/>
    <property type="evidence" value="ECO:0007669"/>
    <property type="project" value="UniProtKB-ARBA"/>
</dbReference>
<feature type="domain" description="SH2" evidence="20">
    <location>
        <begin position="572"/>
        <end position="677"/>
    </location>
</feature>
<accession>A0A7K5HJX4</accession>
<dbReference type="FunFam" id="1.20.1050.20:FF:000001">
    <property type="entry name" value="Signal transducer and activator of transcription"/>
    <property type="match status" value="1"/>
</dbReference>
<keyword evidence="5 19" id="KW-0963">Cytoplasm</keyword>
<evidence type="ECO:0000256" key="14">
    <source>
        <dbReference type="ARBA" id="ARBA00023125"/>
    </source>
</evidence>
<keyword evidence="6" id="KW-1017">Isopeptide bond</keyword>
<dbReference type="Pfam" id="PF02865">
    <property type="entry name" value="STAT_int"/>
    <property type="match status" value="1"/>
</dbReference>
<dbReference type="Gene3D" id="1.20.1050.20">
    <property type="entry name" value="STAT transcription factor, all-alpha domain"/>
    <property type="match status" value="1"/>
</dbReference>
<dbReference type="SUPFAM" id="SSF55550">
    <property type="entry name" value="SH2 domain"/>
    <property type="match status" value="1"/>
</dbReference>
<comment type="subcellular location">
    <subcellularLocation>
        <location evidence="2 19">Cytoplasm</location>
    </subcellularLocation>
    <subcellularLocation>
        <location evidence="1 19">Nucleus</location>
    </subcellularLocation>
</comment>
<evidence type="ECO:0000256" key="8">
    <source>
        <dbReference type="ARBA" id="ARBA00022765"/>
    </source>
</evidence>
<dbReference type="Pfam" id="PF00017">
    <property type="entry name" value="SH2"/>
    <property type="match status" value="1"/>
</dbReference>
<dbReference type="PANTHER" id="PTHR11801">
    <property type="entry name" value="SIGNAL TRANSDUCER AND ACTIVATOR OF TRANSCRIPTION"/>
    <property type="match status" value="1"/>
</dbReference>
<comment type="caution">
    <text evidence="21">The sequence shown here is derived from an EMBL/GenBank/DDBJ whole genome shotgun (WGS) entry which is preliminary data.</text>
</comment>
<evidence type="ECO:0000256" key="19">
    <source>
        <dbReference type="RuleBase" id="RU046415"/>
    </source>
</evidence>
<keyword evidence="10" id="KW-0007">Acetylation</keyword>
<evidence type="ECO:0000256" key="11">
    <source>
        <dbReference type="ARBA" id="ARBA00022999"/>
    </source>
</evidence>
<dbReference type="PROSITE" id="PS50001">
    <property type="entry name" value="SH2"/>
    <property type="match status" value="1"/>
</dbReference>
<dbReference type="Pfam" id="PF21354">
    <property type="entry name" value="STAT_linker"/>
    <property type="match status" value="1"/>
</dbReference>
<keyword evidence="22" id="KW-1185">Reference proteome</keyword>
<dbReference type="FunFam" id="3.30.505.10:FF:000003">
    <property type="entry name" value="Signal transducer and activator of transcription"/>
    <property type="match status" value="1"/>
</dbReference>
<dbReference type="Gene3D" id="2.60.40.630">
    <property type="entry name" value="STAT transcription factor, DNA-binding domain"/>
    <property type="match status" value="1"/>
</dbReference>
<evidence type="ECO:0000256" key="1">
    <source>
        <dbReference type="ARBA" id="ARBA00004123"/>
    </source>
</evidence>
<name>A0A7K5HJX4_CROSL</name>
<dbReference type="InterPro" id="IPR036860">
    <property type="entry name" value="SH2_dom_sf"/>
</dbReference>
<keyword evidence="16 19" id="KW-0804">Transcription</keyword>
<dbReference type="InterPro" id="IPR013800">
    <property type="entry name" value="STAT_TF_alpha"/>
</dbReference>
<evidence type="ECO:0000256" key="10">
    <source>
        <dbReference type="ARBA" id="ARBA00022990"/>
    </source>
</evidence>
<dbReference type="GO" id="GO:0060337">
    <property type="term" value="P:type I interferon-mediated signaling pathway"/>
    <property type="evidence" value="ECO:0007669"/>
    <property type="project" value="UniProtKB-ARBA"/>
</dbReference>
<dbReference type="SUPFAM" id="SSF48092">
    <property type="entry name" value="Transcription factor STAT-4 N-domain"/>
    <property type="match status" value="1"/>
</dbReference>
<dbReference type="CDD" id="cd16851">
    <property type="entry name" value="STAT1_CCD"/>
    <property type="match status" value="1"/>
</dbReference>
<evidence type="ECO:0000256" key="2">
    <source>
        <dbReference type="ARBA" id="ARBA00004496"/>
    </source>
</evidence>
<dbReference type="InterPro" id="IPR048988">
    <property type="entry name" value="STAT_linker"/>
</dbReference>
<dbReference type="InterPro" id="IPR012345">
    <property type="entry name" value="STAT_TF_DNA-bd_N"/>
</dbReference>
<keyword evidence="14 19" id="KW-0238">DNA-binding</keyword>
<evidence type="ECO:0000313" key="22">
    <source>
        <dbReference type="Proteomes" id="UP000549499"/>
    </source>
</evidence>
<dbReference type="GO" id="GO:0042981">
    <property type="term" value="P:regulation of apoptotic process"/>
    <property type="evidence" value="ECO:0007669"/>
    <property type="project" value="UniProtKB-ARBA"/>
</dbReference>
<evidence type="ECO:0000256" key="13">
    <source>
        <dbReference type="ARBA" id="ARBA00023054"/>
    </source>
</evidence>
<dbReference type="Proteomes" id="UP000549499">
    <property type="component" value="Unassembled WGS sequence"/>
</dbReference>
<keyword evidence="11 18" id="KW-0727">SH2 domain</keyword>
<evidence type="ECO:0000256" key="12">
    <source>
        <dbReference type="ARBA" id="ARBA00023015"/>
    </source>
</evidence>
<gene>
    <name evidence="21" type="primary">Stat1</name>
    <name evidence="21" type="ORF">CROSUL_R10970</name>
</gene>
<dbReference type="Pfam" id="PF02864">
    <property type="entry name" value="STAT_bind"/>
    <property type="match status" value="1"/>
</dbReference>
<evidence type="ECO:0000256" key="18">
    <source>
        <dbReference type="PROSITE-ProRule" id="PRU00191"/>
    </source>
</evidence>
<dbReference type="Gene3D" id="1.10.532.10">
    <property type="entry name" value="STAT transcription factor, N-terminal domain"/>
    <property type="match status" value="1"/>
</dbReference>
<keyword evidence="12 19" id="KW-0805">Transcription regulation</keyword>
<evidence type="ECO:0000256" key="4">
    <source>
        <dbReference type="ARBA" id="ARBA00022481"/>
    </source>
</evidence>
<dbReference type="GO" id="GO:0007259">
    <property type="term" value="P:cell surface receptor signaling pathway via JAK-STAT"/>
    <property type="evidence" value="ECO:0007669"/>
    <property type="project" value="UniProtKB-ARBA"/>
</dbReference>
<dbReference type="GO" id="GO:0000981">
    <property type="term" value="F:DNA-binding transcription factor activity, RNA polymerase II-specific"/>
    <property type="evidence" value="ECO:0007669"/>
    <property type="project" value="UniProtKB-ARBA"/>
</dbReference>
<keyword evidence="17 19" id="KW-0539">Nucleus</keyword>
<dbReference type="GO" id="GO:0003677">
    <property type="term" value="F:DNA binding"/>
    <property type="evidence" value="ECO:0007669"/>
    <property type="project" value="UniProtKB-KW"/>
</dbReference>
<dbReference type="InterPro" id="IPR008967">
    <property type="entry name" value="p53-like_TF_DNA-bd_sf"/>
</dbReference>
<evidence type="ECO:0000256" key="15">
    <source>
        <dbReference type="ARBA" id="ARBA00023159"/>
    </source>
</evidence>
<keyword evidence="9" id="KW-0832">Ubl conjugation</keyword>
<keyword evidence="4" id="KW-0488">Methylation</keyword>
<sequence length="677" mass="78534">MTQWYQLQQLDSKFLEQVHQLYDDSFPMEIRQYLAQWLENQDWEHAANNVSFATVLFHDLLSQLDDQFSRFLIENNFLLQHNIRKSKRNLQDNFQEDPIHMAMIIYNCLKEERKILNSAQLSNQMEVGNIQNTVIGMLDKQKELDVKVKAVKNSVIDVEQDIKTLEDMQDEYDFKYKTLQSRELESNGVSQEEYKKEHMNLKKMLLSLDLKRKEVVNKIIQLLNTTEHTQSALINEELVEWKHRQQTACIGGPPNACLDQLQNWFTIVAESLQQVRQQLKKLEELEQKFTYDADPITKNKQVLQDRTHSLFKQLIQSSFVVERQPCMPTHPQRPLVLKTGVQFTVKLRYVFPFPILSGGKPFMLLASYSQEVYLFRKFNILGTNTKVMNMEESTNGSLAAEFRHLVGIFSSGPLIVTEELHSLSFETQLCQPGLVIDLETTSLPIVVISNVSQLPSGWASILWFNMLSTDPKNLSFFLNPPYAKWSKLSEVLSWQFSSVTKRGLNADQLSMLGEKLLGMLASSCFFFPVLLPPCHAFPYSEFQENINDKNFPFWLWIEGILELIKKHLLCLWNDGCIMGFISKEKERALLKDQSPGTFLLRFSESSREGAITFTWVEGSQNEPQFHSVEPYTKKELSAVTFPDIIRNYKVMAAENIPENPLRFLYPNIPKDNAFGKY</sequence>
<dbReference type="SUPFAM" id="SSF49417">
    <property type="entry name" value="p53-like transcription factors"/>
    <property type="match status" value="1"/>
</dbReference>
<evidence type="ECO:0000313" key="21">
    <source>
        <dbReference type="EMBL" id="NWS69544.1"/>
    </source>
</evidence>
<evidence type="ECO:0000259" key="20">
    <source>
        <dbReference type="PROSITE" id="PS50001"/>
    </source>
</evidence>
<dbReference type="SMART" id="SM00964">
    <property type="entry name" value="STAT_int"/>
    <property type="match status" value="1"/>
</dbReference>
<keyword evidence="7 19" id="KW-0597">Phosphoprotein</keyword>
<keyword evidence="15 19" id="KW-0010">Activator</keyword>
<feature type="non-terminal residue" evidence="21">
    <location>
        <position position="1"/>
    </location>
</feature>
<dbReference type="Pfam" id="PF01017">
    <property type="entry name" value="STAT_alpha"/>
    <property type="match status" value="1"/>
</dbReference>
<dbReference type="GO" id="GO:0060333">
    <property type="term" value="P:type II interferon-mediated signaling pathway"/>
    <property type="evidence" value="ECO:0007669"/>
    <property type="project" value="UniProtKB-ARBA"/>
</dbReference>
<dbReference type="Gene3D" id="3.30.505.10">
    <property type="entry name" value="SH2 domain"/>
    <property type="match status" value="1"/>
</dbReference>
<evidence type="ECO:0000256" key="7">
    <source>
        <dbReference type="ARBA" id="ARBA00022553"/>
    </source>
</evidence>
<dbReference type="FunFam" id="2.60.40.630:FF:000001">
    <property type="entry name" value="Signal transducer and activator of transcription"/>
    <property type="match status" value="1"/>
</dbReference>
<dbReference type="EMBL" id="VYZB01000123">
    <property type="protein sequence ID" value="NWS69544.1"/>
    <property type="molecule type" value="Genomic_DNA"/>
</dbReference>
<dbReference type="InterPro" id="IPR000980">
    <property type="entry name" value="SH2"/>
</dbReference>
<dbReference type="InterPro" id="IPR013799">
    <property type="entry name" value="STAT_TF_prot_interaction"/>
</dbReference>
<comment type="similarity">
    <text evidence="3 19">Belongs to the transcription factor STAT family.</text>
</comment>
<dbReference type="InterPro" id="IPR001217">
    <property type="entry name" value="STAT"/>
</dbReference>
<feature type="non-terminal residue" evidence="21">
    <location>
        <position position="677"/>
    </location>
</feature>
<dbReference type="InterPro" id="IPR013801">
    <property type="entry name" value="STAT_TF_DNA-bd"/>
</dbReference>
<evidence type="ECO:0000256" key="5">
    <source>
        <dbReference type="ARBA" id="ARBA00022490"/>
    </source>
</evidence>
<dbReference type="FunFam" id="1.10.532.10:FF:000001">
    <property type="entry name" value="Signal transducer and activator of transcription"/>
    <property type="match status" value="1"/>
</dbReference>
<evidence type="ECO:0000256" key="9">
    <source>
        <dbReference type="ARBA" id="ARBA00022843"/>
    </source>
</evidence>